<name>A0ABS5HXW4_9GAMM</name>
<dbReference type="PIRSF" id="PIRSF018249">
    <property type="entry name" value="MyrA_prd"/>
    <property type="match status" value="1"/>
</dbReference>
<dbReference type="GO" id="GO:0032259">
    <property type="term" value="P:methylation"/>
    <property type="evidence" value="ECO:0007669"/>
    <property type="project" value="UniProtKB-KW"/>
</dbReference>
<keyword evidence="2" id="KW-0808">Transferase</keyword>
<keyword evidence="3" id="KW-1185">Reference proteome</keyword>
<dbReference type="EMBL" id="JAAIKR010000001">
    <property type="protein sequence ID" value="MBR9726608.1"/>
    <property type="molecule type" value="Genomic_DNA"/>
</dbReference>
<reference evidence="2 3" key="1">
    <citation type="submission" date="2020-02" db="EMBL/GenBank/DDBJ databases">
        <title>Shewanella WXL01 sp. nov., a marine bacterium isolated from green algae in Luhuitou Fringing Reef (Northern South China Sea).</title>
        <authorList>
            <person name="Wang X."/>
        </authorList>
    </citation>
    <scope>NUCLEOTIDE SEQUENCE [LARGE SCALE GENOMIC DNA]</scope>
    <source>
        <strain evidence="2 3">MCCC 1A01895</strain>
    </source>
</reference>
<accession>A0ABS5HXW4</accession>
<dbReference type="InterPro" id="IPR029063">
    <property type="entry name" value="SAM-dependent_MTases_sf"/>
</dbReference>
<keyword evidence="2" id="KW-0489">Methyltransferase</keyword>
<dbReference type="InterPro" id="IPR016718">
    <property type="entry name" value="rRNA_m1G-MeTrfase_A_prd"/>
</dbReference>
<comment type="caution">
    <text evidence="2">The sequence shown here is derived from an EMBL/GenBank/DDBJ whole genome shotgun (WGS) entry which is preliminary data.</text>
</comment>
<dbReference type="GO" id="GO:0008168">
    <property type="term" value="F:methyltransferase activity"/>
    <property type="evidence" value="ECO:0007669"/>
    <property type="project" value="UniProtKB-KW"/>
</dbReference>
<dbReference type="Proteomes" id="UP000811844">
    <property type="component" value="Unassembled WGS sequence"/>
</dbReference>
<evidence type="ECO:0000313" key="3">
    <source>
        <dbReference type="Proteomes" id="UP000811844"/>
    </source>
</evidence>
<proteinExistence type="predicted"/>
<organism evidence="2 3">
    <name type="scientific">Shewanella intestini</name>
    <dbReference type="NCBI Taxonomy" id="2017544"/>
    <lineage>
        <taxon>Bacteria</taxon>
        <taxon>Pseudomonadati</taxon>
        <taxon>Pseudomonadota</taxon>
        <taxon>Gammaproteobacteria</taxon>
        <taxon>Alteromonadales</taxon>
        <taxon>Shewanellaceae</taxon>
        <taxon>Shewanella</taxon>
    </lineage>
</organism>
<dbReference type="SUPFAM" id="SSF53335">
    <property type="entry name" value="S-adenosyl-L-methionine-dependent methyltransferases"/>
    <property type="match status" value="1"/>
</dbReference>
<dbReference type="PANTHER" id="PTHR43460:SF1">
    <property type="entry name" value="METHYLTRANSFERASE TYPE 11 DOMAIN-CONTAINING PROTEIN"/>
    <property type="match status" value="1"/>
</dbReference>
<dbReference type="InterPro" id="IPR013216">
    <property type="entry name" value="Methyltransf_11"/>
</dbReference>
<dbReference type="RefSeq" id="WP_153661061.1">
    <property type="nucleotide sequence ID" value="NZ_JAAIKR010000001.1"/>
</dbReference>
<evidence type="ECO:0000259" key="1">
    <source>
        <dbReference type="Pfam" id="PF08241"/>
    </source>
</evidence>
<dbReference type="InterPro" id="IPR052939">
    <property type="entry name" value="23S_rRNA_MeTrnsfrase_RlmA"/>
</dbReference>
<dbReference type="Pfam" id="PF08241">
    <property type="entry name" value="Methyltransf_11"/>
    <property type="match status" value="1"/>
</dbReference>
<gene>
    <name evidence="2" type="ORF">G3R48_01215</name>
</gene>
<feature type="domain" description="Methyltransferase type 11" evidence="1">
    <location>
        <begin position="97"/>
        <end position="185"/>
    </location>
</feature>
<evidence type="ECO:0000313" key="2">
    <source>
        <dbReference type="EMBL" id="MBR9726608.1"/>
    </source>
</evidence>
<dbReference type="PANTHER" id="PTHR43460">
    <property type="entry name" value="METHYLTRANSFERASE"/>
    <property type="match status" value="1"/>
</dbReference>
<sequence>MNTTPLACPFCQLPLHLHASSQGFYCDEKHRLDKNTQGFYSCLLGSKHKLQTLSRQQMRAKQFLLSSGLYAPLTAKLTELLQTLLSNNADSTPKHWLDYQCGDGFFIRQLHEPLAHEQLHTWGVSDAENALFAANKFHTPATLLLSSTKRLPFNDNSVDVVTVLDSQLKGQECQRVLKQDGRLVLVLPNSRHLWQLRKIIQPDLVEKPLALNLPKTLTIATQTQVALTQAVTAQQGEALIAQSNFGWRTNKSTARTVANISDMEVDFDWCVLVLKRAE</sequence>
<protein>
    <submittedName>
        <fullName evidence="2">Methyltransferase domain-containing protein</fullName>
    </submittedName>
</protein>
<dbReference type="Gene3D" id="3.40.50.150">
    <property type="entry name" value="Vaccinia Virus protein VP39"/>
    <property type="match status" value="1"/>
</dbReference>